<dbReference type="GO" id="GO:0006935">
    <property type="term" value="P:chemotaxis"/>
    <property type="evidence" value="ECO:0007669"/>
    <property type="project" value="UniProtKB-ARBA"/>
</dbReference>
<gene>
    <name evidence="7" type="ORF">SAMN02745885_01343</name>
</gene>
<name>A0A1T4PN69_9FIRM</name>
<dbReference type="InterPro" id="IPR004089">
    <property type="entry name" value="MCPsignal_dom"/>
</dbReference>
<accession>A0A1T4PN69</accession>
<protein>
    <submittedName>
        <fullName evidence="7">Methyl-accepting chemotaxis protein</fullName>
    </submittedName>
</protein>
<keyword evidence="4" id="KW-0472">Membrane</keyword>
<evidence type="ECO:0000259" key="6">
    <source>
        <dbReference type="PROSITE" id="PS50885"/>
    </source>
</evidence>
<dbReference type="OrthoDB" id="1672921at2"/>
<dbReference type="RefSeq" id="WP_078665421.1">
    <property type="nucleotide sequence ID" value="NZ_FUXM01000012.1"/>
</dbReference>
<evidence type="ECO:0000256" key="1">
    <source>
        <dbReference type="ARBA" id="ARBA00023224"/>
    </source>
</evidence>
<dbReference type="PANTHER" id="PTHR32089:SF112">
    <property type="entry name" value="LYSOZYME-LIKE PROTEIN-RELATED"/>
    <property type="match status" value="1"/>
</dbReference>
<dbReference type="SMART" id="SM00283">
    <property type="entry name" value="MA"/>
    <property type="match status" value="1"/>
</dbReference>
<feature type="transmembrane region" description="Helical" evidence="4">
    <location>
        <begin position="12"/>
        <end position="37"/>
    </location>
</feature>
<dbReference type="CDD" id="cd11386">
    <property type="entry name" value="MCP_signal"/>
    <property type="match status" value="1"/>
</dbReference>
<dbReference type="Pfam" id="PF00015">
    <property type="entry name" value="MCPsignal"/>
    <property type="match status" value="1"/>
</dbReference>
<dbReference type="CDD" id="cd06225">
    <property type="entry name" value="HAMP"/>
    <property type="match status" value="1"/>
</dbReference>
<dbReference type="PROSITE" id="PS50111">
    <property type="entry name" value="CHEMOTAXIS_TRANSDUC_2"/>
    <property type="match status" value="1"/>
</dbReference>
<dbReference type="AlphaFoldDB" id="A0A1T4PN69"/>
<dbReference type="PANTHER" id="PTHR32089">
    <property type="entry name" value="METHYL-ACCEPTING CHEMOTAXIS PROTEIN MCPB"/>
    <property type="match status" value="1"/>
</dbReference>
<evidence type="ECO:0000259" key="5">
    <source>
        <dbReference type="PROSITE" id="PS50111"/>
    </source>
</evidence>
<feature type="transmembrane region" description="Helical" evidence="4">
    <location>
        <begin position="43"/>
        <end position="66"/>
    </location>
</feature>
<keyword evidence="4" id="KW-0812">Transmembrane</keyword>
<evidence type="ECO:0000313" key="8">
    <source>
        <dbReference type="Proteomes" id="UP000189933"/>
    </source>
</evidence>
<dbReference type="InterPro" id="IPR003660">
    <property type="entry name" value="HAMP_dom"/>
</dbReference>
<keyword evidence="1 3" id="KW-0807">Transducer</keyword>
<feature type="domain" description="HAMP" evidence="6">
    <location>
        <begin position="68"/>
        <end position="120"/>
    </location>
</feature>
<proteinExistence type="inferred from homology"/>
<keyword evidence="8" id="KW-1185">Reference proteome</keyword>
<dbReference type="Gene3D" id="1.10.287.950">
    <property type="entry name" value="Methyl-accepting chemotaxis protein"/>
    <property type="match status" value="1"/>
</dbReference>
<dbReference type="GO" id="GO:0007165">
    <property type="term" value="P:signal transduction"/>
    <property type="evidence" value="ECO:0007669"/>
    <property type="project" value="UniProtKB-KW"/>
</dbReference>
<reference evidence="8" key="1">
    <citation type="submission" date="2017-02" db="EMBL/GenBank/DDBJ databases">
        <authorList>
            <person name="Varghese N."/>
            <person name="Submissions S."/>
        </authorList>
    </citation>
    <scope>NUCLEOTIDE SEQUENCE [LARGE SCALE GENOMIC DNA]</scope>
    <source>
        <strain evidence="8">DSM 16521</strain>
    </source>
</reference>
<organism evidence="7 8">
    <name type="scientific">Carboxydocella sporoproducens DSM 16521</name>
    <dbReference type="NCBI Taxonomy" id="1121270"/>
    <lineage>
        <taxon>Bacteria</taxon>
        <taxon>Bacillati</taxon>
        <taxon>Bacillota</taxon>
        <taxon>Clostridia</taxon>
        <taxon>Eubacteriales</taxon>
        <taxon>Clostridiales Family XVI. Incertae Sedis</taxon>
        <taxon>Carboxydocella</taxon>
    </lineage>
</organism>
<dbReference type="Proteomes" id="UP000189933">
    <property type="component" value="Unassembled WGS sequence"/>
</dbReference>
<evidence type="ECO:0000256" key="3">
    <source>
        <dbReference type="PROSITE-ProRule" id="PRU00284"/>
    </source>
</evidence>
<keyword evidence="4" id="KW-1133">Transmembrane helix</keyword>
<sequence>MIFTRWKYRPFWRLGVVFLTVTGGGTLIWTAFLAWYLEVPDDKLLAIFGPVIPIGVVAAAAILAYVNRLLVEVLTIFADAAKRVAEKDLTTTIYFPTSDIFGKTAEAFNKMIVDVRATVQQSAVTAEGVTKEAVEVSKATESATASIQQISAAMEQIAGGSQRQADEILETVQTMQEISAAVSQVAAHSQQAFASSQQAAQLASKGLKQVEEAVAKMHAISEAVQTSSAAVEKLYQRSTYIGEIVNVITGIADQTNLLALNAAIEAARAGEHGRGFAVVADEVRKLAEGSGEAAQKIGELIEEIQAETASAALAMTNGNREVEDGVKVALKAKQALDEIHHAVLLTEEMVQGISKASQEQSQGLSQLAGAVEKISGIAQQFSTATQQVAASLEQQMSANEQINVLSYNLVKLAEELKRYIDNFKVQ</sequence>
<dbReference type="GO" id="GO:0016020">
    <property type="term" value="C:membrane"/>
    <property type="evidence" value="ECO:0007669"/>
    <property type="project" value="InterPro"/>
</dbReference>
<evidence type="ECO:0000313" key="7">
    <source>
        <dbReference type="EMBL" id="SJZ92667.1"/>
    </source>
</evidence>
<comment type="similarity">
    <text evidence="2">Belongs to the methyl-accepting chemotaxis (MCP) protein family.</text>
</comment>
<dbReference type="Gene3D" id="6.10.340.10">
    <property type="match status" value="1"/>
</dbReference>
<dbReference type="FunFam" id="1.10.287.950:FF:000001">
    <property type="entry name" value="Methyl-accepting chemotaxis sensory transducer"/>
    <property type="match status" value="1"/>
</dbReference>
<dbReference type="PROSITE" id="PS50885">
    <property type="entry name" value="HAMP"/>
    <property type="match status" value="1"/>
</dbReference>
<dbReference type="EMBL" id="FUXM01000012">
    <property type="protein sequence ID" value="SJZ92667.1"/>
    <property type="molecule type" value="Genomic_DNA"/>
</dbReference>
<evidence type="ECO:0000256" key="4">
    <source>
        <dbReference type="SAM" id="Phobius"/>
    </source>
</evidence>
<dbReference type="SMART" id="SM00304">
    <property type="entry name" value="HAMP"/>
    <property type="match status" value="2"/>
</dbReference>
<dbReference type="SUPFAM" id="SSF58104">
    <property type="entry name" value="Methyl-accepting chemotaxis protein (MCP) signaling domain"/>
    <property type="match status" value="1"/>
</dbReference>
<feature type="domain" description="Methyl-accepting transducer" evidence="5">
    <location>
        <begin position="139"/>
        <end position="375"/>
    </location>
</feature>
<evidence type="ECO:0000256" key="2">
    <source>
        <dbReference type="ARBA" id="ARBA00029447"/>
    </source>
</evidence>